<dbReference type="Pfam" id="PF01657">
    <property type="entry name" value="Stress-antifung"/>
    <property type="match status" value="2"/>
</dbReference>
<dbReference type="PANTHER" id="PTHR46450">
    <property type="entry name" value="INACTIVE HISTONE-LYSINE N-METHYLTRANSFERASE SUVR1-RELATED"/>
    <property type="match status" value="1"/>
</dbReference>
<gene>
    <name evidence="16" type="ORF">WN944_019700</name>
</gene>
<evidence type="ECO:0000256" key="3">
    <source>
        <dbReference type="ARBA" id="ARBA00022454"/>
    </source>
</evidence>
<keyword evidence="5" id="KW-0479">Metal-binding</keyword>
<dbReference type="GO" id="GO:0042054">
    <property type="term" value="F:histone methyltransferase activity"/>
    <property type="evidence" value="ECO:0007669"/>
    <property type="project" value="InterPro"/>
</dbReference>
<keyword evidence="9" id="KW-0539">Nucleus</keyword>
<feature type="domain" description="SET" evidence="13">
    <location>
        <begin position="1000"/>
        <end position="1134"/>
    </location>
</feature>
<dbReference type="Proteomes" id="UP001428341">
    <property type="component" value="Unassembled WGS sequence"/>
</dbReference>
<feature type="domain" description="Pre-SET" evidence="14">
    <location>
        <begin position="894"/>
        <end position="997"/>
    </location>
</feature>
<dbReference type="CDD" id="cd23509">
    <property type="entry name" value="Gnk2-like"/>
    <property type="match status" value="2"/>
</dbReference>
<dbReference type="InterPro" id="IPR043017">
    <property type="entry name" value="WIYLD_dom_sf"/>
</dbReference>
<dbReference type="Gene3D" id="2.170.270.10">
    <property type="entry name" value="SET domain"/>
    <property type="match status" value="1"/>
</dbReference>
<dbReference type="GO" id="GO:0005694">
    <property type="term" value="C:chromosome"/>
    <property type="evidence" value="ECO:0007669"/>
    <property type="project" value="UniProtKB-SubCell"/>
</dbReference>
<dbReference type="GO" id="GO:0005634">
    <property type="term" value="C:nucleus"/>
    <property type="evidence" value="ECO:0007669"/>
    <property type="project" value="UniProtKB-SubCell"/>
</dbReference>
<keyword evidence="11" id="KW-0812">Transmembrane</keyword>
<evidence type="ECO:0000256" key="10">
    <source>
        <dbReference type="SAM" id="MobiDB-lite"/>
    </source>
</evidence>
<feature type="domain" description="Gnk2-homologous" evidence="15">
    <location>
        <begin position="139"/>
        <end position="238"/>
    </location>
</feature>
<feature type="domain" description="Gnk2-homologous" evidence="15">
    <location>
        <begin position="28"/>
        <end position="132"/>
    </location>
</feature>
<feature type="compositionally biased region" description="Polar residues" evidence="10">
    <location>
        <begin position="613"/>
        <end position="623"/>
    </location>
</feature>
<organism evidence="16 17">
    <name type="scientific">Citrus x changshan-huyou</name>
    <dbReference type="NCBI Taxonomy" id="2935761"/>
    <lineage>
        <taxon>Eukaryota</taxon>
        <taxon>Viridiplantae</taxon>
        <taxon>Streptophyta</taxon>
        <taxon>Embryophyta</taxon>
        <taxon>Tracheophyta</taxon>
        <taxon>Spermatophyta</taxon>
        <taxon>Magnoliopsida</taxon>
        <taxon>eudicotyledons</taxon>
        <taxon>Gunneridae</taxon>
        <taxon>Pentapetalae</taxon>
        <taxon>rosids</taxon>
        <taxon>malvids</taxon>
        <taxon>Sapindales</taxon>
        <taxon>Rutaceae</taxon>
        <taxon>Aurantioideae</taxon>
        <taxon>Citrus</taxon>
    </lineage>
</organism>
<feature type="transmembrane region" description="Helical" evidence="11">
    <location>
        <begin position="288"/>
        <end position="306"/>
    </location>
</feature>
<keyword evidence="7" id="KW-0677">Repeat</keyword>
<feature type="compositionally biased region" description="Basic residues" evidence="10">
    <location>
        <begin position="624"/>
        <end position="633"/>
    </location>
</feature>
<evidence type="ECO:0000256" key="6">
    <source>
        <dbReference type="ARBA" id="ARBA00022729"/>
    </source>
</evidence>
<dbReference type="Gene3D" id="1.10.8.850">
    <property type="entry name" value="Histone-lysine N methyltransferase , C-terminal domain-like"/>
    <property type="match status" value="1"/>
</dbReference>
<evidence type="ECO:0000256" key="1">
    <source>
        <dbReference type="ARBA" id="ARBA00004123"/>
    </source>
</evidence>
<dbReference type="InterPro" id="IPR007728">
    <property type="entry name" value="Pre-SET_dom"/>
</dbReference>
<keyword evidence="17" id="KW-1185">Reference proteome</keyword>
<dbReference type="PROSITE" id="PS51473">
    <property type="entry name" value="GNK2"/>
    <property type="match status" value="2"/>
</dbReference>
<dbReference type="PROSITE" id="PS50867">
    <property type="entry name" value="PRE_SET"/>
    <property type="match status" value="1"/>
</dbReference>
<dbReference type="InterPro" id="IPR018848">
    <property type="entry name" value="WIYLD_domain"/>
</dbReference>
<evidence type="ECO:0000256" key="8">
    <source>
        <dbReference type="ARBA" id="ARBA00022833"/>
    </source>
</evidence>
<evidence type="ECO:0000259" key="14">
    <source>
        <dbReference type="PROSITE" id="PS50867"/>
    </source>
</evidence>
<evidence type="ECO:0000256" key="9">
    <source>
        <dbReference type="ARBA" id="ARBA00023242"/>
    </source>
</evidence>
<accession>A0AAP0QGM1</accession>
<keyword evidence="4" id="KW-0808">Transferase</keyword>
<evidence type="ECO:0000256" key="11">
    <source>
        <dbReference type="SAM" id="Phobius"/>
    </source>
</evidence>
<keyword evidence="11" id="KW-0472">Membrane</keyword>
<dbReference type="PANTHER" id="PTHR46450:SF24">
    <property type="entry name" value="HISTONE-LYSINE N-METHYLTRANSFERASE SUVR4"/>
    <property type="match status" value="1"/>
</dbReference>
<evidence type="ECO:0000259" key="15">
    <source>
        <dbReference type="PROSITE" id="PS51473"/>
    </source>
</evidence>
<dbReference type="InterPro" id="IPR046341">
    <property type="entry name" value="SET_dom_sf"/>
</dbReference>
<feature type="signal peptide" evidence="12">
    <location>
        <begin position="1"/>
        <end position="24"/>
    </location>
</feature>
<dbReference type="EMBL" id="JBCGBO010000007">
    <property type="protein sequence ID" value="KAK9188299.1"/>
    <property type="molecule type" value="Genomic_DNA"/>
</dbReference>
<reference evidence="16 17" key="1">
    <citation type="submission" date="2024-05" db="EMBL/GenBank/DDBJ databases">
        <title>Haplotype-resolved chromosome-level genome assembly of Huyou (Citrus changshanensis).</title>
        <authorList>
            <person name="Miao C."/>
            <person name="Chen W."/>
            <person name="Wu Y."/>
            <person name="Wang L."/>
            <person name="Zhao S."/>
            <person name="Grierson D."/>
            <person name="Xu C."/>
            <person name="Chen K."/>
        </authorList>
    </citation>
    <scope>NUCLEOTIDE SEQUENCE [LARGE SCALE GENOMIC DNA]</scope>
    <source>
        <strain evidence="16">01-14</strain>
        <tissue evidence="16">Leaf</tissue>
    </source>
</reference>
<dbReference type="FunFam" id="2.170.270.10:FF:000046">
    <property type="entry name" value="SET-domain containing protein lysine methyltransferase family protein"/>
    <property type="match status" value="1"/>
</dbReference>
<dbReference type="CDD" id="cd10538">
    <property type="entry name" value="SET_SETDB-like"/>
    <property type="match status" value="1"/>
</dbReference>
<dbReference type="Pfam" id="PF10440">
    <property type="entry name" value="WIYLD"/>
    <property type="match status" value="1"/>
</dbReference>
<evidence type="ECO:0000256" key="7">
    <source>
        <dbReference type="ARBA" id="ARBA00022737"/>
    </source>
</evidence>
<keyword evidence="11" id="KW-1133">Transmembrane helix</keyword>
<feature type="transmembrane region" description="Helical" evidence="11">
    <location>
        <begin position="238"/>
        <end position="258"/>
    </location>
</feature>
<dbReference type="InterPro" id="IPR038408">
    <property type="entry name" value="GNK2_sf"/>
</dbReference>
<dbReference type="InterPro" id="IPR002902">
    <property type="entry name" value="GNK2"/>
</dbReference>
<evidence type="ECO:0000256" key="5">
    <source>
        <dbReference type="ARBA" id="ARBA00022723"/>
    </source>
</evidence>
<keyword evidence="3" id="KW-0158">Chromosome</keyword>
<feature type="region of interest" description="Disordered" evidence="10">
    <location>
        <begin position="607"/>
        <end position="638"/>
    </location>
</feature>
<feature type="compositionally biased region" description="Low complexity" evidence="10">
    <location>
        <begin position="652"/>
        <end position="664"/>
    </location>
</feature>
<evidence type="ECO:0000256" key="12">
    <source>
        <dbReference type="SAM" id="SignalP"/>
    </source>
</evidence>
<dbReference type="GO" id="GO:0008270">
    <property type="term" value="F:zinc ion binding"/>
    <property type="evidence" value="ECO:0007669"/>
    <property type="project" value="InterPro"/>
</dbReference>
<dbReference type="InterPro" id="IPR001214">
    <property type="entry name" value="SET_dom"/>
</dbReference>
<evidence type="ECO:0000313" key="16">
    <source>
        <dbReference type="EMBL" id="KAK9188299.1"/>
    </source>
</evidence>
<evidence type="ECO:0000313" key="17">
    <source>
        <dbReference type="Proteomes" id="UP001428341"/>
    </source>
</evidence>
<comment type="caution">
    <text evidence="16">The sequence shown here is derived from an EMBL/GenBank/DDBJ whole genome shotgun (WGS) entry which is preliminary data.</text>
</comment>
<proteinExistence type="predicted"/>
<dbReference type="InterPro" id="IPR025776">
    <property type="entry name" value="SUVR4/1/2"/>
</dbReference>
<evidence type="ECO:0000256" key="4">
    <source>
        <dbReference type="ARBA" id="ARBA00022679"/>
    </source>
</evidence>
<dbReference type="PROSITE" id="PS51580">
    <property type="entry name" value="SAM_MT43_3"/>
    <property type="match status" value="1"/>
</dbReference>
<dbReference type="AlphaFoldDB" id="A0AAP0QGM1"/>
<dbReference type="PROSITE" id="PS50280">
    <property type="entry name" value="SET"/>
    <property type="match status" value="1"/>
</dbReference>
<evidence type="ECO:0000259" key="13">
    <source>
        <dbReference type="PROSITE" id="PS50280"/>
    </source>
</evidence>
<keyword evidence="8" id="KW-0862">Zinc</keyword>
<dbReference type="Pfam" id="PF00856">
    <property type="entry name" value="SET"/>
    <property type="match status" value="1"/>
</dbReference>
<dbReference type="Gene3D" id="3.30.430.20">
    <property type="entry name" value="Gnk2 domain, C-X8-C-X2-C motif"/>
    <property type="match status" value="2"/>
</dbReference>
<evidence type="ECO:0000256" key="2">
    <source>
        <dbReference type="ARBA" id="ARBA00004286"/>
    </source>
</evidence>
<feature type="chain" id="PRO_5042988752" evidence="12">
    <location>
        <begin position="25"/>
        <end position="1139"/>
    </location>
</feature>
<dbReference type="SMART" id="SM00468">
    <property type="entry name" value="PreSET"/>
    <property type="match status" value="1"/>
</dbReference>
<keyword evidence="6 12" id="KW-0732">Signal</keyword>
<sequence length="1139" mass="126102">MDSTLKLFFVLSQTLLLLSQFSKASDYNNLVYKNCSSQTLAGSNESHSKSLHSLFQELVPQSSKSKFFKATAGDDPSAAVSGFFQCRGDLSNKDCFDCVNTLPDLSNSLCDKAVAGRIQLHGCYFYYETDEFIVDDETSKHDLIHKVCGQKAKDSSFEGQRDKAFEAMESGVIDGKGFYSGDYESVHAMAQCEGDLIDCDCGECVSNAVQIAQEECVVSVSGQIYLDSGGDSNTGKTVAIVLGGVAALALGFIFLSFLRSCGDKDSIWRCGGRSNGLRRVLQSWGRRVSGSVSCSVILACFLYQIFQLLFFGSNLGTWDITGSKESGWPGERTGRFTLAVSDQSKLAGGKHLFTSHHKQEKNNFIRIALTCKIIQNKNWRPLSTKRFLNSYSSAMDRERAVRAANAMKAIGIVDKQVQTVLVNLLELFNWNWEYIEAEDYRALKDTYFDFKENQGVEDENERVMGQDRLERPSKRLHLGKQKDHVSSAMANSSTTLALKEAEMPMPISGQGSKKPSQLCLTDIRRGSSSQIPNALKEAEIPMPTSGQGSKKPSQLCLTDIRRGSSSQIPNAQVSCKRKDLTSSHLAFRGRKSTHNGESQAVYLKQPLDKHGFSRSSRNSATSHCSRKSIKKKTMQPISSVAHHAEPISVVCPAGPGSSAGSSTGKHLVKSLASQHERTVNEDDASVSNDSASSNNNFSIASSAMGEVKIFLNCNPAFERPNFQSPNFDAVFKYLEFKNLISGKVKPQFSVKKLLEDLCDTFLELGNKSTSGPVAIGSSPEAIINVEDSLSATGLKKQASRVCDSERDLNKKSSNRSNCLNSSNLATVQQQPVTCNEKRSIRITDIAKGLEHVRIPLVDETCNEDLPKFTYIPQNVIYQSAYVHISLARISDEDCCSNCSGDCLSLSIPCACTRETGGEFAYTQQGLLKEEFLSACMSMKKGPCEEHLVYCQDCPIERSNNEYCPEKCKGHIVRKFIKECWRKCGCSMQCQNRIVQQGITCKLQVFLTDRHKGWGLRTLQDLPKGSFVCEYVGEILTNTELYERNMQSSGSERHTYPVTLDADWGSERVLRDEEALCLDATFCGNVARFINHRCFDANLIDIPVEIETPDRHYYHLAFFTTRDVSASEELTWVSGFSQCS</sequence>
<dbReference type="SMART" id="SM00317">
    <property type="entry name" value="SET"/>
    <property type="match status" value="1"/>
</dbReference>
<dbReference type="SUPFAM" id="SSF82199">
    <property type="entry name" value="SET domain"/>
    <property type="match status" value="1"/>
</dbReference>
<feature type="region of interest" description="Disordered" evidence="10">
    <location>
        <begin position="651"/>
        <end position="692"/>
    </location>
</feature>
<protein>
    <submittedName>
        <fullName evidence="16">Uncharacterized protein</fullName>
    </submittedName>
</protein>
<name>A0AAP0QGM1_9ROSI</name>
<comment type="subcellular location">
    <subcellularLocation>
        <location evidence="2">Chromosome</location>
    </subcellularLocation>
    <subcellularLocation>
        <location evidence="1">Nucleus</location>
    </subcellularLocation>
</comment>